<dbReference type="STRING" id="387005.A0A183HLZ5"/>
<keyword evidence="2" id="KW-1185">Reference proteome</keyword>
<reference evidence="3" key="1">
    <citation type="submission" date="2016-06" db="UniProtKB">
        <authorList>
            <consortium name="WormBaseParasite"/>
        </authorList>
    </citation>
    <scope>IDENTIFICATION</scope>
</reference>
<evidence type="ECO:0000313" key="2">
    <source>
        <dbReference type="Proteomes" id="UP000267606"/>
    </source>
</evidence>
<evidence type="ECO:0000313" key="1">
    <source>
        <dbReference type="EMBL" id="VDO56000.1"/>
    </source>
</evidence>
<sequence length="157" mass="18407">MFGDDDTMLTKFIRHGGASRNIVLKNFHKPNAQIGAKTMSQLKGLTEFILNELYLCHQTVTFMRERLKKMDKAKRMLLNYLENAKDVKKSYSCGQQWLHRLQQLKYSTLKFNSFLEFMRTKLENAPECGTDSEENMVCNLFQFLFSKILLLECLGIY</sequence>
<dbReference type="AlphaFoldDB" id="A0A183HLZ5"/>
<accession>A0A183HLZ5</accession>
<dbReference type="Proteomes" id="UP000267606">
    <property type="component" value="Unassembled WGS sequence"/>
</dbReference>
<evidence type="ECO:0000313" key="3">
    <source>
        <dbReference type="WBParaSite" id="OFLC_0000850601-mRNA-1"/>
    </source>
</evidence>
<dbReference type="EMBL" id="UZAJ01009672">
    <property type="protein sequence ID" value="VDO56000.1"/>
    <property type="molecule type" value="Genomic_DNA"/>
</dbReference>
<protein>
    <submittedName>
        <fullName evidence="3">DDE_Tnp_1_7 domain-containing protein</fullName>
    </submittedName>
</protein>
<reference evidence="1 2" key="2">
    <citation type="submission" date="2018-11" db="EMBL/GenBank/DDBJ databases">
        <authorList>
            <consortium name="Pathogen Informatics"/>
        </authorList>
    </citation>
    <scope>NUCLEOTIDE SEQUENCE [LARGE SCALE GENOMIC DNA]</scope>
</reference>
<name>A0A183HLZ5_9BILA</name>
<dbReference type="WBParaSite" id="OFLC_0000850601-mRNA-1">
    <property type="protein sequence ID" value="OFLC_0000850601-mRNA-1"/>
    <property type="gene ID" value="OFLC_0000850601"/>
</dbReference>
<gene>
    <name evidence="1" type="ORF">OFLC_LOCUS8505</name>
</gene>
<proteinExistence type="predicted"/>
<organism evidence="3">
    <name type="scientific">Onchocerca flexuosa</name>
    <dbReference type="NCBI Taxonomy" id="387005"/>
    <lineage>
        <taxon>Eukaryota</taxon>
        <taxon>Metazoa</taxon>
        <taxon>Ecdysozoa</taxon>
        <taxon>Nematoda</taxon>
        <taxon>Chromadorea</taxon>
        <taxon>Rhabditida</taxon>
        <taxon>Spirurina</taxon>
        <taxon>Spiruromorpha</taxon>
        <taxon>Filarioidea</taxon>
        <taxon>Onchocercidae</taxon>
        <taxon>Onchocerca</taxon>
    </lineage>
</organism>